<sequence>MQLPQISIQSQNALIGINKKNAELTVDSGPAVQTINHTPVDLQINTRPGKLTIDQSKALADVGIIPTEQSIKKNAQESMQTAMAGSRKRRHQGDELMKIENGGEPIARQAKINGERQEKRFNIGWIPSLDAVKINYQPAEVDINATANKPVIQVQQTKNQFQYQAGSVETYLKQKNWIEVSVENLEPNSGSFEINI</sequence>
<dbReference type="Proteomes" id="UP000252585">
    <property type="component" value="Unassembled WGS sequence"/>
</dbReference>
<evidence type="ECO:0000313" key="2">
    <source>
        <dbReference type="Proteomes" id="UP000252585"/>
    </source>
</evidence>
<dbReference type="RefSeq" id="WP_114351848.1">
    <property type="nucleotide sequence ID" value="NZ_QPJJ01000003.1"/>
</dbReference>
<dbReference type="InterPro" id="IPR045527">
    <property type="entry name" value="DUF6470"/>
</dbReference>
<evidence type="ECO:0000313" key="1">
    <source>
        <dbReference type="EMBL" id="RCW74726.1"/>
    </source>
</evidence>
<protein>
    <recommendedName>
        <fullName evidence="3">YviE</fullName>
    </recommendedName>
</protein>
<evidence type="ECO:0008006" key="3">
    <source>
        <dbReference type="Google" id="ProtNLM"/>
    </source>
</evidence>
<dbReference type="OrthoDB" id="2112831at2"/>
<dbReference type="Pfam" id="PF20074">
    <property type="entry name" value="DUF6470"/>
    <property type="match status" value="1"/>
</dbReference>
<gene>
    <name evidence="1" type="ORF">DFR57_10322</name>
</gene>
<comment type="caution">
    <text evidence="1">The sequence shown here is derived from an EMBL/GenBank/DDBJ whole genome shotgun (WGS) entry which is preliminary data.</text>
</comment>
<accession>A0A368Y5W8</accession>
<dbReference type="AlphaFoldDB" id="A0A368Y5W8"/>
<proteinExistence type="predicted"/>
<dbReference type="EMBL" id="QPJJ01000003">
    <property type="protein sequence ID" value="RCW74726.1"/>
    <property type="molecule type" value="Genomic_DNA"/>
</dbReference>
<reference evidence="1 2" key="1">
    <citation type="submission" date="2018-07" db="EMBL/GenBank/DDBJ databases">
        <title>Genomic Encyclopedia of Type Strains, Phase IV (KMG-IV): sequencing the most valuable type-strain genomes for metagenomic binning, comparative biology and taxonomic classification.</title>
        <authorList>
            <person name="Goeker M."/>
        </authorList>
    </citation>
    <scope>NUCLEOTIDE SEQUENCE [LARGE SCALE GENOMIC DNA]</scope>
    <source>
        <strain evidence="1 2">DSM 27696</strain>
    </source>
</reference>
<keyword evidence="2" id="KW-1185">Reference proteome</keyword>
<organism evidence="1 2">
    <name type="scientific">Saliterribacillus persicus</name>
    <dbReference type="NCBI Taxonomy" id="930114"/>
    <lineage>
        <taxon>Bacteria</taxon>
        <taxon>Bacillati</taxon>
        <taxon>Bacillota</taxon>
        <taxon>Bacilli</taxon>
        <taxon>Bacillales</taxon>
        <taxon>Bacillaceae</taxon>
        <taxon>Saliterribacillus</taxon>
    </lineage>
</organism>
<name>A0A368Y5W8_9BACI</name>